<keyword evidence="8" id="KW-1185">Reference proteome</keyword>
<evidence type="ECO:0000256" key="1">
    <source>
        <dbReference type="ARBA" id="ARBA00006271"/>
    </source>
</evidence>
<dbReference type="RefSeq" id="XP_001747234.1">
    <property type="nucleotide sequence ID" value="XM_001747182.1"/>
</dbReference>
<dbReference type="SMART" id="SM00534">
    <property type="entry name" value="MUTSac"/>
    <property type="match status" value="1"/>
</dbReference>
<dbReference type="Pfam" id="PF00488">
    <property type="entry name" value="MutS_V"/>
    <property type="match status" value="1"/>
</dbReference>
<dbReference type="STRING" id="81824.A9V3B2"/>
<evidence type="ECO:0000256" key="4">
    <source>
        <dbReference type="ARBA" id="ARBA00023125"/>
    </source>
</evidence>
<feature type="domain" description="DNA mismatch repair proteins mutS family" evidence="6">
    <location>
        <begin position="615"/>
        <end position="631"/>
    </location>
</feature>
<dbReference type="GO" id="GO:0005524">
    <property type="term" value="F:ATP binding"/>
    <property type="evidence" value="ECO:0007669"/>
    <property type="project" value="UniProtKB-KW"/>
</dbReference>
<protein>
    <recommendedName>
        <fullName evidence="6">DNA mismatch repair proteins mutS family domain-containing protein</fullName>
    </recommendedName>
</protein>
<dbReference type="GO" id="GO:0030983">
    <property type="term" value="F:mismatched DNA binding"/>
    <property type="evidence" value="ECO:0007669"/>
    <property type="project" value="InterPro"/>
</dbReference>
<dbReference type="EMBL" id="CH991556">
    <property type="protein sequence ID" value="EDQ88158.1"/>
    <property type="molecule type" value="Genomic_DNA"/>
</dbReference>
<dbReference type="AlphaFoldDB" id="A9V3B2"/>
<dbReference type="Gene3D" id="3.40.50.300">
    <property type="entry name" value="P-loop containing nucleotide triphosphate hydrolases"/>
    <property type="match status" value="1"/>
</dbReference>
<keyword evidence="4" id="KW-0238">DNA-binding</keyword>
<dbReference type="PANTHER" id="PTHR11361">
    <property type="entry name" value="DNA MISMATCH REPAIR PROTEIN MUTS FAMILY MEMBER"/>
    <property type="match status" value="1"/>
</dbReference>
<dbReference type="FunCoup" id="A9V3B2">
    <property type="interactions" value="309"/>
</dbReference>
<comment type="similarity">
    <text evidence="1">Belongs to the DNA mismatch repair MutS family.</text>
</comment>
<evidence type="ECO:0000313" key="8">
    <source>
        <dbReference type="Proteomes" id="UP000001357"/>
    </source>
</evidence>
<feature type="compositionally biased region" description="Acidic residues" evidence="5">
    <location>
        <begin position="47"/>
        <end position="56"/>
    </location>
</feature>
<dbReference type="InterPro" id="IPR045076">
    <property type="entry name" value="MutS"/>
</dbReference>
<gene>
    <name evidence="7" type="ORF">MONBRDRAFT_26766</name>
</gene>
<dbReference type="Proteomes" id="UP000001357">
    <property type="component" value="Unassembled WGS sequence"/>
</dbReference>
<dbReference type="InterPro" id="IPR000432">
    <property type="entry name" value="DNA_mismatch_repair_MutS_C"/>
</dbReference>
<dbReference type="KEGG" id="mbr:MONBRDRAFT_26766"/>
<dbReference type="GO" id="GO:0005634">
    <property type="term" value="C:nucleus"/>
    <property type="evidence" value="ECO:0000318"/>
    <property type="project" value="GO_Central"/>
</dbReference>
<dbReference type="eggNOG" id="KOG0221">
    <property type="taxonomic scope" value="Eukaryota"/>
</dbReference>
<dbReference type="InterPro" id="IPR027417">
    <property type="entry name" value="P-loop_NTPase"/>
</dbReference>
<evidence type="ECO:0000256" key="3">
    <source>
        <dbReference type="ARBA" id="ARBA00022840"/>
    </source>
</evidence>
<feature type="region of interest" description="Disordered" evidence="5">
    <location>
        <begin position="1"/>
        <end position="56"/>
    </location>
</feature>
<evidence type="ECO:0000256" key="5">
    <source>
        <dbReference type="SAM" id="MobiDB-lite"/>
    </source>
</evidence>
<dbReference type="GO" id="GO:0140664">
    <property type="term" value="F:ATP-dependent DNA damage sensor activity"/>
    <property type="evidence" value="ECO:0007669"/>
    <property type="project" value="InterPro"/>
</dbReference>
<dbReference type="Gene3D" id="1.10.1420.10">
    <property type="match status" value="1"/>
</dbReference>
<organism evidence="7 8">
    <name type="scientific">Monosiga brevicollis</name>
    <name type="common">Choanoflagellate</name>
    <dbReference type="NCBI Taxonomy" id="81824"/>
    <lineage>
        <taxon>Eukaryota</taxon>
        <taxon>Choanoflagellata</taxon>
        <taxon>Craspedida</taxon>
        <taxon>Salpingoecidae</taxon>
        <taxon>Monosiga</taxon>
    </lineage>
</organism>
<dbReference type="GO" id="GO:0003690">
    <property type="term" value="F:double-stranded DNA binding"/>
    <property type="evidence" value="ECO:0000318"/>
    <property type="project" value="GO_Central"/>
</dbReference>
<accession>A9V3B2</accession>
<evidence type="ECO:0000259" key="6">
    <source>
        <dbReference type="PROSITE" id="PS00486"/>
    </source>
</evidence>
<sequence>MASSNIGVAMPSPAREPAPPPRHATNSSATGPHAPVAKRPLLALQGDPEDTEPDEEQYANEIHVTLWVHQSHMTMAAYYTESQLLEGYQCSPFSRSLLQSLLVAYKPICIYTNAGNANLAKDLASENAQDGSGRQSAVRVIPKMDLDARSGERVLQSSLPASSANQAALAALKHEDWRTVGVLGAMLRQCEKHRIGAELSLEQPSLRLSSLRLRAFPKIMFMDADCFSALAIFSRESHPSSFKAGGCKEGLSLFGMMNFTKDQVVLDQRHDIVSALASPAATDTLNMLRNQLRGVANLMPILRRMSVRTVEVCDGVVDAIQNIADAVTQLVDFQLSRDMGRTCVRSAVNASIDDMRLFINGMVCLDWPASKTQQHARFNVALCVFVCSERLNQVALTIRSELPSTIDRYSVEYIPMSHCIVMPSQMGFLLVTPQHAGELQAADDLEQKFEADGSVYYKTARMHALDQEFGDVECDLRDLENSLLLRLQQQIVQDADDLRRGLDFAAELDAHPLLAQLLPGQFLANGCSIEPSCQRVQVITGPNGSGKSVYLKQVALAVYMAHIGSLVPATRAKIPIVDRILTRVATRESLTSAASSFHLDVRQMAKALTLSTPQSLVVVDEFGKGTNPDDGAALAAAVLRAFVMRGPESPMVLFTTHYLDIVKRRLLPDSPLVALKCMRYILPRDAQHEDDIIPLFQVAEGVADSSNACAMVLAAGIDEPIVQRAKEVSSRCVYDFFKCN</sequence>
<dbReference type="GeneID" id="5892398"/>
<dbReference type="SUPFAM" id="SSF52540">
    <property type="entry name" value="P-loop containing nucleoside triphosphate hydrolases"/>
    <property type="match status" value="1"/>
</dbReference>
<reference evidence="7 8" key="1">
    <citation type="journal article" date="2008" name="Nature">
        <title>The genome of the choanoflagellate Monosiga brevicollis and the origin of metazoans.</title>
        <authorList>
            <consortium name="JGI Sequencing"/>
            <person name="King N."/>
            <person name="Westbrook M.J."/>
            <person name="Young S.L."/>
            <person name="Kuo A."/>
            <person name="Abedin M."/>
            <person name="Chapman J."/>
            <person name="Fairclough S."/>
            <person name="Hellsten U."/>
            <person name="Isogai Y."/>
            <person name="Letunic I."/>
            <person name="Marr M."/>
            <person name="Pincus D."/>
            <person name="Putnam N."/>
            <person name="Rokas A."/>
            <person name="Wright K.J."/>
            <person name="Zuzow R."/>
            <person name="Dirks W."/>
            <person name="Good M."/>
            <person name="Goodstein D."/>
            <person name="Lemons D."/>
            <person name="Li W."/>
            <person name="Lyons J.B."/>
            <person name="Morris A."/>
            <person name="Nichols S."/>
            <person name="Richter D.J."/>
            <person name="Salamov A."/>
            <person name="Bork P."/>
            <person name="Lim W.A."/>
            <person name="Manning G."/>
            <person name="Miller W.T."/>
            <person name="McGinnis W."/>
            <person name="Shapiro H."/>
            <person name="Tjian R."/>
            <person name="Grigoriev I.V."/>
            <person name="Rokhsar D."/>
        </authorList>
    </citation>
    <scope>NUCLEOTIDE SEQUENCE [LARGE SCALE GENOMIC DNA]</scope>
    <source>
        <strain evidence="8">MX1 / ATCC 50154</strain>
    </source>
</reference>
<dbReference type="InterPro" id="IPR036187">
    <property type="entry name" value="DNA_mismatch_repair_MutS_sf"/>
</dbReference>
<evidence type="ECO:0000256" key="2">
    <source>
        <dbReference type="ARBA" id="ARBA00022741"/>
    </source>
</evidence>
<dbReference type="GO" id="GO:0051026">
    <property type="term" value="P:chiasma assembly"/>
    <property type="evidence" value="ECO:0000318"/>
    <property type="project" value="GO_Central"/>
</dbReference>
<name>A9V3B2_MONBE</name>
<dbReference type="SUPFAM" id="SSF48334">
    <property type="entry name" value="DNA repair protein MutS, domain III"/>
    <property type="match status" value="1"/>
</dbReference>
<dbReference type="PROSITE" id="PS00486">
    <property type="entry name" value="DNA_MISMATCH_REPAIR_2"/>
    <property type="match status" value="1"/>
</dbReference>
<dbReference type="InParanoid" id="A9V3B2"/>
<dbReference type="PANTHER" id="PTHR11361:SF20">
    <property type="entry name" value="MUTS PROTEIN HOMOLOG 5"/>
    <property type="match status" value="1"/>
</dbReference>
<dbReference type="GO" id="GO:0006298">
    <property type="term" value="P:mismatch repair"/>
    <property type="evidence" value="ECO:0007669"/>
    <property type="project" value="InterPro"/>
</dbReference>
<evidence type="ECO:0000313" key="7">
    <source>
        <dbReference type="EMBL" id="EDQ88158.1"/>
    </source>
</evidence>
<keyword evidence="2" id="KW-0547">Nucleotide-binding</keyword>
<keyword evidence="3" id="KW-0067">ATP-binding</keyword>
<proteinExistence type="inferred from homology"/>